<proteinExistence type="predicted"/>
<name>A0ABZ1BMU8_9FIRM</name>
<evidence type="ECO:0000313" key="2">
    <source>
        <dbReference type="EMBL" id="WRP13462.1"/>
    </source>
</evidence>
<accession>A0ABZ1BMU8</accession>
<evidence type="ECO:0008006" key="4">
    <source>
        <dbReference type="Google" id="ProtNLM"/>
    </source>
</evidence>
<feature type="compositionally biased region" description="Basic and acidic residues" evidence="1">
    <location>
        <begin position="11"/>
        <end position="20"/>
    </location>
</feature>
<protein>
    <recommendedName>
        <fullName evidence="4">Stage III sporulation protein AG</fullName>
    </recommendedName>
</protein>
<dbReference type="Proteomes" id="UP001333102">
    <property type="component" value="Chromosome"/>
</dbReference>
<organism evidence="2 3">
    <name type="scientific">Geochorda subterranea</name>
    <dbReference type="NCBI Taxonomy" id="3109564"/>
    <lineage>
        <taxon>Bacteria</taxon>
        <taxon>Bacillati</taxon>
        <taxon>Bacillota</taxon>
        <taxon>Limnochordia</taxon>
        <taxon>Limnochordales</taxon>
        <taxon>Geochordaceae</taxon>
        <taxon>Geochorda</taxon>
    </lineage>
</organism>
<reference evidence="3" key="1">
    <citation type="submission" date="2023-12" db="EMBL/GenBank/DDBJ databases">
        <title>Novel isolates from deep terrestrial aquifers shed light on the physiology and ecology of the class Limnochordia.</title>
        <authorList>
            <person name="Karnachuk O.V."/>
            <person name="Lukina A.P."/>
            <person name="Avakyan M.R."/>
            <person name="Kadnikov V."/>
            <person name="Begmatov S."/>
            <person name="Beletsky A.V."/>
            <person name="Mardanov A.V."/>
            <person name="Ravin N.V."/>
        </authorList>
    </citation>
    <scope>NUCLEOTIDE SEQUENCE [LARGE SCALE GENOMIC DNA]</scope>
    <source>
        <strain evidence="3">LN</strain>
    </source>
</reference>
<evidence type="ECO:0000313" key="3">
    <source>
        <dbReference type="Proteomes" id="UP001333102"/>
    </source>
</evidence>
<dbReference type="EMBL" id="CP141614">
    <property type="protein sequence ID" value="WRP13462.1"/>
    <property type="molecule type" value="Genomic_DNA"/>
</dbReference>
<gene>
    <name evidence="2" type="ORF">VLY81_08350</name>
</gene>
<sequence>MVTTRAGSAMTERRDQPPISTREREWLARWSGLLRLPPAQARTAAYLLAAAAVGIALLGLPDLMRPSAPAIEPGGAGGAGQGGLMAATSLPAPASSEGPAYAEAIERELEAVLGLMEGVGSVKVFITWERGPERVLAFDETVEQREPAAPTDASRSPSVAERRLQRQLAIVRDSDGRRESPVVLTERSAVVRGVMVVADGARDPSVRLAIQRAVSAALGVAPYRIHVEAKRR</sequence>
<keyword evidence="3" id="KW-1185">Reference proteome</keyword>
<dbReference type="RefSeq" id="WP_324667707.1">
    <property type="nucleotide sequence ID" value="NZ_CP141614.1"/>
</dbReference>
<feature type="region of interest" description="Disordered" evidence="1">
    <location>
        <begin position="141"/>
        <end position="160"/>
    </location>
</feature>
<evidence type="ECO:0000256" key="1">
    <source>
        <dbReference type="SAM" id="MobiDB-lite"/>
    </source>
</evidence>
<feature type="region of interest" description="Disordered" evidence="1">
    <location>
        <begin position="1"/>
        <end position="20"/>
    </location>
</feature>